<gene>
    <name evidence="9" type="ORF">C7450_103454</name>
</gene>
<dbReference type="GO" id="GO:0005886">
    <property type="term" value="C:plasma membrane"/>
    <property type="evidence" value="ECO:0007669"/>
    <property type="project" value="UniProtKB-SubCell"/>
</dbReference>
<feature type="transmembrane region" description="Helical" evidence="7">
    <location>
        <begin position="460"/>
        <end position="479"/>
    </location>
</feature>
<sequence>MTIGNERRTKTTADRPSGWLRNLARLNPRAPWPWRHSIRMAIAVAVPLLVGHFSGYREPALLVCLGAFLNSIKVQSDPYRARLAKLAIAAPIAGLGYVLGTAAAGHGALSILLLMAVAFGSGIISGYGAALSTAAMQMLVLAIIGASEHSGAPLWLPPLLFMAGAAFAAALIGCEALIDRRHPERVAIAHVIGAMIHLANVKAQTPTTQKRSDTSTPVEIARRSLTDVIAKGFAGLLNVRRGNEGQSAAEERKAALLSTIELMSAEIVGSRSPPAVLRAIAERLERIQHALVGRQGRPSLAGETPAHDVLFNFADRLADEIWPASAESSAQAGPGKIYRPAHDLTRWLTIRSYQALLGRLTLGREVVLAALQLSLCIGIALVVQHTAPGDRSYWIPLTVAIVLKPDFGSVFVRAVQRSIGTVAGVVIGVTLMALLPKGLILIAILIALAAAIPWAGLRGYALQCTILTPFVLLLIDVSVVGPTVDYAIERLVDTIMGAAIALVFGYLIWPRSPQGHFRKSFAAALQAVAAYLDMAGKVTTAGYEAMLPARRRAYHSLSNVRTSLQRALSEPPPASSEAAAWYPLIVNAERLCDHITYFAELQRERTRTPIKQEIAARVALLQDMAVFVAAENHMPNLPAGLLSSRADETSAIVDIDFEISRLLHLLEAVQPGRRKRIRSRRALRPDSAGQGA</sequence>
<protein>
    <submittedName>
        <fullName evidence="9">Putative membrane protein YccC</fullName>
    </submittedName>
</protein>
<dbReference type="InterPro" id="IPR049453">
    <property type="entry name" value="Memb_transporter_dom"/>
</dbReference>
<proteinExistence type="inferred from homology"/>
<comment type="similarity">
    <text evidence="6">Belongs to the YccS/YhfK family.</text>
</comment>
<name>A0A2V3UD82_9HYPH</name>
<dbReference type="PANTHER" id="PTHR30509">
    <property type="entry name" value="P-HYDROXYBENZOIC ACID EFFLUX PUMP SUBUNIT-RELATED"/>
    <property type="match status" value="1"/>
</dbReference>
<feature type="transmembrane region" description="Helical" evidence="7">
    <location>
        <begin position="86"/>
        <end position="119"/>
    </location>
</feature>
<evidence type="ECO:0000256" key="1">
    <source>
        <dbReference type="ARBA" id="ARBA00004651"/>
    </source>
</evidence>
<feature type="transmembrane region" description="Helical" evidence="7">
    <location>
        <begin position="366"/>
        <end position="387"/>
    </location>
</feature>
<comment type="caution">
    <text evidence="9">The sequence shown here is derived from an EMBL/GenBank/DDBJ whole genome shotgun (WGS) entry which is preliminary data.</text>
</comment>
<accession>A0A2V3UD82</accession>
<evidence type="ECO:0000313" key="10">
    <source>
        <dbReference type="Proteomes" id="UP000248021"/>
    </source>
</evidence>
<keyword evidence="10" id="KW-1185">Reference proteome</keyword>
<evidence type="ECO:0000256" key="6">
    <source>
        <dbReference type="ARBA" id="ARBA00043993"/>
    </source>
</evidence>
<evidence type="ECO:0000259" key="8">
    <source>
        <dbReference type="Pfam" id="PF13515"/>
    </source>
</evidence>
<keyword evidence="2" id="KW-1003">Cell membrane</keyword>
<dbReference type="RefSeq" id="WP_110374209.1">
    <property type="nucleotide sequence ID" value="NZ_JAHBRY010000001.1"/>
</dbReference>
<keyword evidence="3 7" id="KW-0812">Transmembrane</keyword>
<dbReference type="EMBL" id="QJJK01000003">
    <property type="protein sequence ID" value="PXW61932.1"/>
    <property type="molecule type" value="Genomic_DNA"/>
</dbReference>
<keyword evidence="4 7" id="KW-1133">Transmembrane helix</keyword>
<evidence type="ECO:0000256" key="7">
    <source>
        <dbReference type="SAM" id="Phobius"/>
    </source>
</evidence>
<comment type="subcellular location">
    <subcellularLocation>
        <location evidence="1">Cell membrane</location>
        <topology evidence="1">Multi-pass membrane protein</topology>
    </subcellularLocation>
</comment>
<evidence type="ECO:0000256" key="2">
    <source>
        <dbReference type="ARBA" id="ARBA00022475"/>
    </source>
</evidence>
<dbReference type="Pfam" id="PF13515">
    <property type="entry name" value="FUSC_2"/>
    <property type="match status" value="1"/>
</dbReference>
<feature type="transmembrane region" description="Helical" evidence="7">
    <location>
        <begin position="393"/>
        <end position="412"/>
    </location>
</feature>
<evidence type="ECO:0000313" key="9">
    <source>
        <dbReference type="EMBL" id="PXW61932.1"/>
    </source>
</evidence>
<feature type="transmembrane region" description="Helical" evidence="7">
    <location>
        <begin position="424"/>
        <end position="454"/>
    </location>
</feature>
<reference evidence="9 10" key="1">
    <citation type="submission" date="2018-05" db="EMBL/GenBank/DDBJ databases">
        <title>Genomic Encyclopedia of Type Strains, Phase IV (KMG-IV): sequencing the most valuable type-strain genomes for metagenomic binning, comparative biology and taxonomic classification.</title>
        <authorList>
            <person name="Goeker M."/>
        </authorList>
    </citation>
    <scope>NUCLEOTIDE SEQUENCE [LARGE SCALE GENOMIC DNA]</scope>
    <source>
        <strain evidence="9 10">DSM 6462</strain>
    </source>
</reference>
<feature type="transmembrane region" description="Helical" evidence="7">
    <location>
        <begin position="491"/>
        <end position="509"/>
    </location>
</feature>
<dbReference type="OrthoDB" id="128040at2"/>
<feature type="domain" description="Integral membrane bound transporter" evidence="8">
    <location>
        <begin position="378"/>
        <end position="504"/>
    </location>
</feature>
<evidence type="ECO:0000256" key="3">
    <source>
        <dbReference type="ARBA" id="ARBA00022692"/>
    </source>
</evidence>
<keyword evidence="5 7" id="KW-0472">Membrane</keyword>
<feature type="transmembrane region" description="Helical" evidence="7">
    <location>
        <begin position="159"/>
        <end position="178"/>
    </location>
</feature>
<evidence type="ECO:0000256" key="4">
    <source>
        <dbReference type="ARBA" id="ARBA00022989"/>
    </source>
</evidence>
<dbReference type="AlphaFoldDB" id="A0A2V3UD82"/>
<dbReference type="PANTHER" id="PTHR30509:SF9">
    <property type="entry name" value="MULTIDRUG RESISTANCE PROTEIN MDTO"/>
    <property type="match status" value="1"/>
</dbReference>
<evidence type="ECO:0000256" key="5">
    <source>
        <dbReference type="ARBA" id="ARBA00023136"/>
    </source>
</evidence>
<organism evidence="9 10">
    <name type="scientific">Chelatococcus asaccharovorans</name>
    <dbReference type="NCBI Taxonomy" id="28210"/>
    <lineage>
        <taxon>Bacteria</taxon>
        <taxon>Pseudomonadati</taxon>
        <taxon>Pseudomonadota</taxon>
        <taxon>Alphaproteobacteria</taxon>
        <taxon>Hyphomicrobiales</taxon>
        <taxon>Chelatococcaceae</taxon>
        <taxon>Chelatococcus</taxon>
    </lineage>
</organism>
<dbReference type="Proteomes" id="UP000248021">
    <property type="component" value="Unassembled WGS sequence"/>
</dbReference>